<feature type="compositionally biased region" description="Polar residues" evidence="1">
    <location>
        <begin position="92"/>
        <end position="114"/>
    </location>
</feature>
<dbReference type="EMBL" id="JABEZW010000004">
    <property type="protein sequence ID" value="MBA0763294.1"/>
    <property type="molecule type" value="Genomic_DNA"/>
</dbReference>
<evidence type="ECO:0000313" key="2">
    <source>
        <dbReference type="EMBL" id="MBA0763294.1"/>
    </source>
</evidence>
<protein>
    <submittedName>
        <fullName evidence="2">Uncharacterized protein</fullName>
    </submittedName>
</protein>
<accession>A0A7J9DRV7</accession>
<proteinExistence type="predicted"/>
<feature type="region of interest" description="Disordered" evidence="1">
    <location>
        <begin position="52"/>
        <end position="71"/>
    </location>
</feature>
<reference evidence="2 3" key="1">
    <citation type="journal article" date="2019" name="Genome Biol. Evol.">
        <title>Insights into the evolution of the New World diploid cottons (Gossypium, subgenus Houzingenia) based on genome sequencing.</title>
        <authorList>
            <person name="Grover C.E."/>
            <person name="Arick M.A. 2nd"/>
            <person name="Thrash A."/>
            <person name="Conover J.L."/>
            <person name="Sanders W.S."/>
            <person name="Peterson D.G."/>
            <person name="Frelichowski J.E."/>
            <person name="Scheffler J.A."/>
            <person name="Scheffler B.E."/>
            <person name="Wendel J.F."/>
        </authorList>
    </citation>
    <scope>NUCLEOTIDE SEQUENCE [LARGE SCALE GENOMIC DNA]</scope>
    <source>
        <strain evidence="2">8</strain>
        <tissue evidence="2">Leaf</tissue>
    </source>
</reference>
<sequence length="141" mass="15855">MLHLEAQAPTPKRRYNKLKSLPEFLNNWIVTESPCKNRKIDKVKRYETNGILPMHGKKKKESNEQSESPAPLLLLTYGETGEQNEELEASTMERTNSKRTNSRGFPNLTVSASTAPKAGRRGRKRKMKTVVSSEAKASIGV</sequence>
<evidence type="ECO:0000256" key="1">
    <source>
        <dbReference type="SAM" id="MobiDB-lite"/>
    </source>
</evidence>
<name>A0A7J9DRV7_9ROSI</name>
<feature type="compositionally biased region" description="Basic residues" evidence="1">
    <location>
        <begin position="118"/>
        <end position="128"/>
    </location>
</feature>
<feature type="region of interest" description="Disordered" evidence="1">
    <location>
        <begin position="76"/>
        <end position="141"/>
    </location>
</feature>
<gene>
    <name evidence="2" type="ORF">Gotri_012765</name>
</gene>
<comment type="caution">
    <text evidence="2">The sequence shown here is derived from an EMBL/GenBank/DDBJ whole genome shotgun (WGS) entry which is preliminary data.</text>
</comment>
<dbReference type="Proteomes" id="UP000593568">
    <property type="component" value="Unassembled WGS sequence"/>
</dbReference>
<dbReference type="AlphaFoldDB" id="A0A7J9DRV7"/>
<evidence type="ECO:0000313" key="3">
    <source>
        <dbReference type="Proteomes" id="UP000593568"/>
    </source>
</evidence>
<keyword evidence="3" id="KW-1185">Reference proteome</keyword>
<organism evidence="2 3">
    <name type="scientific">Gossypium trilobum</name>
    <dbReference type="NCBI Taxonomy" id="34281"/>
    <lineage>
        <taxon>Eukaryota</taxon>
        <taxon>Viridiplantae</taxon>
        <taxon>Streptophyta</taxon>
        <taxon>Embryophyta</taxon>
        <taxon>Tracheophyta</taxon>
        <taxon>Spermatophyta</taxon>
        <taxon>Magnoliopsida</taxon>
        <taxon>eudicotyledons</taxon>
        <taxon>Gunneridae</taxon>
        <taxon>Pentapetalae</taxon>
        <taxon>rosids</taxon>
        <taxon>malvids</taxon>
        <taxon>Malvales</taxon>
        <taxon>Malvaceae</taxon>
        <taxon>Malvoideae</taxon>
        <taxon>Gossypium</taxon>
    </lineage>
</organism>